<dbReference type="AlphaFoldDB" id="A0A0H4VRR9"/>
<dbReference type="EMBL" id="CP010777">
    <property type="protein sequence ID" value="AKQ46622.1"/>
    <property type="molecule type" value="Genomic_DNA"/>
</dbReference>
<name>A0A0H4VRR9_9BACT</name>
<dbReference type="Gene3D" id="2.60.120.430">
    <property type="entry name" value="Galactose-binding lectin"/>
    <property type="match status" value="1"/>
</dbReference>
<dbReference type="Proteomes" id="UP000036458">
    <property type="component" value="Chromosome"/>
</dbReference>
<dbReference type="Gene3D" id="2.60.40.10">
    <property type="entry name" value="Immunoglobulins"/>
    <property type="match status" value="4"/>
</dbReference>
<feature type="domain" description="IPT/TIG" evidence="1">
    <location>
        <begin position="194"/>
        <end position="259"/>
    </location>
</feature>
<accession>A0A0H4VRR9</accession>
<evidence type="ECO:0000313" key="3">
    <source>
        <dbReference type="Proteomes" id="UP000036458"/>
    </source>
</evidence>
<sequence length="505" mass="53889">MALLVLSLGYLTACGDDDDDLGSDKVELISFGPTGAKHGEKIKFIGRNLNKVESIALAGVTVPKAQFTSHTSELIELVVPATAEQGRVVLKIAGGEEITSKTVLSFDVPVKVTSVTGEAKPGTNITIKGDFLNWVDSVQFGSLQKSVKTFATKSKTELVLTVPMEAKTGSLFLFTGGTKPLKMETEQVLTVTLPKATGFSPASLKHGENLTITGTDLDLVKEIVFTGVGTAKTATFVSQTATQLVVTVPNNASTGTLKLVAKSMVEAPTTQSITIILPAITTLAPNPVDPGANLTITGTNLDLVKTVNFTGGASVSTFISQSPTQIVLKMPTTDILNGAVTFITTRNYTVATGKTLTINVARPAYYIYNDVLNSGWQKWDGWGTTTQDIENTEFVSRGTKAIKVSFNDPYGAFQLHPNNKDVLDGYTTIVLYVRGTVNSRGSIQIKNMAGTFGTDAPFDIVAGQYTRIEIPISALGNITGGINEFYIKNYGTNPNTFYIDDIELK</sequence>
<dbReference type="KEGG" id="ruf:TH63_14880"/>
<gene>
    <name evidence="2" type="ORF">TH63_14880</name>
</gene>
<dbReference type="STRING" id="1379910.TH63_14880"/>
<dbReference type="InterPro" id="IPR014756">
    <property type="entry name" value="Ig_E-set"/>
</dbReference>
<proteinExistence type="predicted"/>
<organism evidence="2 3">
    <name type="scientific">Rufibacter radiotolerans</name>
    <dbReference type="NCBI Taxonomy" id="1379910"/>
    <lineage>
        <taxon>Bacteria</taxon>
        <taxon>Pseudomonadati</taxon>
        <taxon>Bacteroidota</taxon>
        <taxon>Cytophagia</taxon>
        <taxon>Cytophagales</taxon>
        <taxon>Hymenobacteraceae</taxon>
        <taxon>Rufibacter</taxon>
    </lineage>
</organism>
<keyword evidence="3" id="KW-1185">Reference proteome</keyword>
<reference evidence="2 3" key="1">
    <citation type="submission" date="2015-01" db="EMBL/GenBank/DDBJ databases">
        <title>Rufibacter sp./DG31D/ whole genome sequencing.</title>
        <authorList>
            <person name="Kim M.K."/>
            <person name="Srinivasan S."/>
            <person name="Lee J.-J."/>
        </authorList>
    </citation>
    <scope>NUCLEOTIDE SEQUENCE [LARGE SCALE GENOMIC DNA]</scope>
    <source>
        <strain evidence="2 3">DG31D</strain>
    </source>
</reference>
<dbReference type="PATRIC" id="fig|1379910.4.peg.3244"/>
<dbReference type="InterPro" id="IPR002909">
    <property type="entry name" value="IPT_dom"/>
</dbReference>
<dbReference type="InterPro" id="IPR013783">
    <property type="entry name" value="Ig-like_fold"/>
</dbReference>
<evidence type="ECO:0000313" key="2">
    <source>
        <dbReference type="EMBL" id="AKQ46622.1"/>
    </source>
</evidence>
<protein>
    <recommendedName>
        <fullName evidence="1">IPT/TIG domain-containing protein</fullName>
    </recommendedName>
</protein>
<dbReference type="SUPFAM" id="SSF81296">
    <property type="entry name" value="E set domains"/>
    <property type="match status" value="2"/>
</dbReference>
<dbReference type="Pfam" id="PF01833">
    <property type="entry name" value="TIG"/>
    <property type="match status" value="1"/>
</dbReference>
<evidence type="ECO:0000259" key="1">
    <source>
        <dbReference type="Pfam" id="PF01833"/>
    </source>
</evidence>
<dbReference type="CDD" id="cd00102">
    <property type="entry name" value="IPT"/>
    <property type="match status" value="1"/>
</dbReference>